<accession>A0ABT7PST1</accession>
<comment type="caution">
    <text evidence="1">The sequence shown here is derived from an EMBL/GenBank/DDBJ whole genome shotgun (WGS) entry which is preliminary data.</text>
</comment>
<sequence>IHVTRADVVTTKRLSCYFKFVGPFTFECGSDPTPVVVTTVGPIASLRHLCLLVIALDVTV</sequence>
<name>A0ABT7PST1_9BACT</name>
<evidence type="ECO:0000313" key="1">
    <source>
        <dbReference type="EMBL" id="MDM4019558.1"/>
    </source>
</evidence>
<dbReference type="Proteomes" id="UP001239462">
    <property type="component" value="Unassembled WGS sequence"/>
</dbReference>
<keyword evidence="2" id="KW-1185">Reference proteome</keyword>
<protein>
    <submittedName>
        <fullName evidence="1">Uncharacterized protein</fullName>
    </submittedName>
</protein>
<feature type="non-terminal residue" evidence="1">
    <location>
        <position position="1"/>
    </location>
</feature>
<gene>
    <name evidence="1" type="ORF">QTN89_29160</name>
</gene>
<proteinExistence type="predicted"/>
<dbReference type="EMBL" id="JASZZN010000141">
    <property type="protein sequence ID" value="MDM4019558.1"/>
    <property type="molecule type" value="Genomic_DNA"/>
</dbReference>
<dbReference type="RefSeq" id="WP_289167680.1">
    <property type="nucleotide sequence ID" value="NZ_JASZZN010000141.1"/>
</dbReference>
<reference evidence="1 2" key="1">
    <citation type="submission" date="2023-06" db="EMBL/GenBank/DDBJ databases">
        <title>Roseiconus lacunae JC819 isolated from Gulf of Mannar region, Tamil Nadu.</title>
        <authorList>
            <person name="Pk S."/>
            <person name="Ch S."/>
            <person name="Ch V.R."/>
        </authorList>
    </citation>
    <scope>NUCLEOTIDE SEQUENCE [LARGE SCALE GENOMIC DNA]</scope>
    <source>
        <strain evidence="1 2">JC819</strain>
    </source>
</reference>
<evidence type="ECO:0000313" key="2">
    <source>
        <dbReference type="Proteomes" id="UP001239462"/>
    </source>
</evidence>
<organism evidence="1 2">
    <name type="scientific">Roseiconus lacunae</name>
    <dbReference type="NCBI Taxonomy" id="2605694"/>
    <lineage>
        <taxon>Bacteria</taxon>
        <taxon>Pseudomonadati</taxon>
        <taxon>Planctomycetota</taxon>
        <taxon>Planctomycetia</taxon>
        <taxon>Pirellulales</taxon>
        <taxon>Pirellulaceae</taxon>
        <taxon>Roseiconus</taxon>
    </lineage>
</organism>